<sequence>MSTTLIAVVIALLLGHTAQSLAASVRHYGWWSNWLRWIGSRFDDNGVWRGRYGIVIALLPPVVTVGLFQLALHEPILGLAGLLLGIAVLFYTWGPRDLDLDVDAIVDAQDPVARRDAAARLWPHGQSPSLDGPSLVDAVFRNGLRRWFGVLFWFLLLGACGALLYRLVALSAEGDDAHLLPGENAIGARALLTLLDWPAAQLMTLSMALVGNFDTVLGAWKDGGGASLRLDTGFLGAVARASVRSELADEAQDYAESGVSTPSAMVASLGELPELRDAMSLVWRILLLWLAVIALFVIAGWVA</sequence>
<keyword evidence="1" id="KW-0472">Membrane</keyword>
<dbReference type="AlphaFoldDB" id="A0A562LEJ8"/>
<comment type="caution">
    <text evidence="3">The sequence shown here is derived from an EMBL/GenBank/DDBJ whole genome shotgun (WGS) entry which is preliminary data.</text>
</comment>
<name>A0A562LEJ8_9GAMM</name>
<dbReference type="OrthoDB" id="9811967at2"/>
<dbReference type="GO" id="GO:0046677">
    <property type="term" value="P:response to antibiotic"/>
    <property type="evidence" value="ECO:0007669"/>
    <property type="project" value="TreeGrafter"/>
</dbReference>
<evidence type="ECO:0000256" key="2">
    <source>
        <dbReference type="SAM" id="SignalP"/>
    </source>
</evidence>
<dbReference type="Proteomes" id="UP000315167">
    <property type="component" value="Unassembled WGS sequence"/>
</dbReference>
<feature type="signal peptide" evidence="2">
    <location>
        <begin position="1"/>
        <end position="22"/>
    </location>
</feature>
<feature type="transmembrane region" description="Helical" evidence="1">
    <location>
        <begin position="75"/>
        <end position="93"/>
    </location>
</feature>
<evidence type="ECO:0000313" key="3">
    <source>
        <dbReference type="EMBL" id="TWI06073.1"/>
    </source>
</evidence>
<feature type="transmembrane region" description="Helical" evidence="1">
    <location>
        <begin position="281"/>
        <end position="302"/>
    </location>
</feature>
<keyword evidence="4" id="KW-1185">Reference proteome</keyword>
<dbReference type="GO" id="GO:0005886">
    <property type="term" value="C:plasma membrane"/>
    <property type="evidence" value="ECO:0007669"/>
    <property type="project" value="TreeGrafter"/>
</dbReference>
<organism evidence="3 4">
    <name type="scientific">Luteimonas cucumeris</name>
    <dbReference type="NCBI Taxonomy" id="985012"/>
    <lineage>
        <taxon>Bacteria</taxon>
        <taxon>Pseudomonadati</taxon>
        <taxon>Pseudomonadota</taxon>
        <taxon>Gammaproteobacteria</taxon>
        <taxon>Lysobacterales</taxon>
        <taxon>Lysobacteraceae</taxon>
        <taxon>Luteimonas</taxon>
    </lineage>
</organism>
<feature type="chain" id="PRO_5021917115" evidence="2">
    <location>
        <begin position="23"/>
        <end position="303"/>
    </location>
</feature>
<dbReference type="InterPro" id="IPR052966">
    <property type="entry name" value="Beta-lactamase_Reg"/>
</dbReference>
<dbReference type="PANTHER" id="PTHR38684">
    <property type="entry name" value="PROTEIN AMPE"/>
    <property type="match status" value="1"/>
</dbReference>
<evidence type="ECO:0000313" key="4">
    <source>
        <dbReference type="Proteomes" id="UP000315167"/>
    </source>
</evidence>
<proteinExistence type="predicted"/>
<keyword evidence="2" id="KW-0732">Signal</keyword>
<dbReference type="PANTHER" id="PTHR38684:SF1">
    <property type="entry name" value="PROTEIN AMPE"/>
    <property type="match status" value="1"/>
</dbReference>
<protein>
    <submittedName>
        <fullName evidence="3">AmpE protein</fullName>
    </submittedName>
</protein>
<evidence type="ECO:0000256" key="1">
    <source>
        <dbReference type="SAM" id="Phobius"/>
    </source>
</evidence>
<reference evidence="3 4" key="1">
    <citation type="journal article" date="2015" name="Stand. Genomic Sci.">
        <title>Genomic Encyclopedia of Bacterial and Archaeal Type Strains, Phase III: the genomes of soil and plant-associated and newly described type strains.</title>
        <authorList>
            <person name="Whitman W.B."/>
            <person name="Woyke T."/>
            <person name="Klenk H.P."/>
            <person name="Zhou Y."/>
            <person name="Lilburn T.G."/>
            <person name="Beck B.J."/>
            <person name="De Vos P."/>
            <person name="Vandamme P."/>
            <person name="Eisen J.A."/>
            <person name="Garrity G."/>
            <person name="Hugenholtz P."/>
            <person name="Kyrpides N.C."/>
        </authorList>
    </citation>
    <scope>NUCLEOTIDE SEQUENCE [LARGE SCALE GENOMIC DNA]</scope>
    <source>
        <strain evidence="3 4">CGMCC 1.10821</strain>
    </source>
</reference>
<feature type="transmembrane region" description="Helical" evidence="1">
    <location>
        <begin position="46"/>
        <end position="68"/>
    </location>
</feature>
<dbReference type="RefSeq" id="WP_144897873.1">
    <property type="nucleotide sequence ID" value="NZ_VLKN01000001.1"/>
</dbReference>
<keyword evidence="1" id="KW-0812">Transmembrane</keyword>
<keyword evidence="1" id="KW-1133">Transmembrane helix</keyword>
<accession>A0A562LEJ8</accession>
<feature type="transmembrane region" description="Helical" evidence="1">
    <location>
        <begin position="147"/>
        <end position="168"/>
    </location>
</feature>
<gene>
    <name evidence="3" type="ORF">IP90_00336</name>
</gene>
<dbReference type="EMBL" id="VLKN01000001">
    <property type="protein sequence ID" value="TWI06073.1"/>
    <property type="molecule type" value="Genomic_DNA"/>
</dbReference>